<evidence type="ECO:0008006" key="4">
    <source>
        <dbReference type="Google" id="ProtNLM"/>
    </source>
</evidence>
<keyword evidence="1" id="KW-0472">Membrane</keyword>
<dbReference type="AlphaFoldDB" id="A0A023D7H7"/>
<dbReference type="EMBL" id="BAND01000103">
    <property type="protein sequence ID" value="GAJ30132.1"/>
    <property type="molecule type" value="Genomic_DNA"/>
</dbReference>
<reference evidence="2 3" key="2">
    <citation type="journal article" date="2014" name="FEMS Microbiol. Lett.">
        <title>Draft genomic DNA sequence of the facultatively methylotrophic bacterium Acidomonas methanolica type strain MB58.</title>
        <authorList>
            <person name="Higashiura N."/>
            <person name="Hadano H."/>
            <person name="Hirakawa H."/>
            <person name="Matsutani M."/>
            <person name="Takabe S."/>
            <person name="Matsushita K."/>
            <person name="Azuma Y."/>
        </authorList>
    </citation>
    <scope>NUCLEOTIDE SEQUENCE [LARGE SCALE GENOMIC DNA]</scope>
    <source>
        <strain evidence="2 3">MB58</strain>
    </source>
</reference>
<reference evidence="3" key="1">
    <citation type="journal article" date="2014" name="FEMS Microbiol. Lett.">
        <title>Draft Genomic DNA Sequence of the Facultatively Methylotrophic Bacterium Acidomonas methanolica type strain MB58.</title>
        <authorList>
            <person name="Higashiura N."/>
            <person name="Hadano H."/>
            <person name="Hirakawa H."/>
            <person name="Matsutani M."/>
            <person name="Takabe S."/>
            <person name="Matsushita K."/>
            <person name="Azuma Y."/>
        </authorList>
    </citation>
    <scope>NUCLEOTIDE SEQUENCE [LARGE SCALE GENOMIC DNA]</scope>
    <source>
        <strain evidence="3">MB58</strain>
    </source>
</reference>
<proteinExistence type="predicted"/>
<organism evidence="2 3">
    <name type="scientific">Acidomonas methanolica NBRC 104435</name>
    <dbReference type="NCBI Taxonomy" id="1231351"/>
    <lineage>
        <taxon>Bacteria</taxon>
        <taxon>Pseudomonadati</taxon>
        <taxon>Pseudomonadota</taxon>
        <taxon>Alphaproteobacteria</taxon>
        <taxon>Acetobacterales</taxon>
        <taxon>Acetobacteraceae</taxon>
        <taxon>Acidomonas</taxon>
    </lineage>
</organism>
<dbReference type="OrthoDB" id="9790409at2"/>
<evidence type="ECO:0000256" key="1">
    <source>
        <dbReference type="SAM" id="Phobius"/>
    </source>
</evidence>
<dbReference type="InterPro" id="IPR046513">
    <property type="entry name" value="DUF6691"/>
</dbReference>
<sequence>MRPLAGLVAGSLFGLGLALSGMLDPVRVLGFLDVAGPWDPSLAFVLGGAVAVSTIGWRYARRRGRPALAERFDLPTAVRIDARLLMGAALFGIGWGLVGLCPGPAIAGLVLGHPQTLLFTAAMIAGMALFRLVPAARARPSA</sequence>
<accession>A0A023D7H7</accession>
<dbReference type="Pfam" id="PF20398">
    <property type="entry name" value="DUF6691"/>
    <property type="match status" value="1"/>
</dbReference>
<evidence type="ECO:0000313" key="2">
    <source>
        <dbReference type="EMBL" id="GAJ30132.1"/>
    </source>
</evidence>
<feature type="transmembrane region" description="Helical" evidence="1">
    <location>
        <begin position="116"/>
        <end position="133"/>
    </location>
</feature>
<keyword evidence="3" id="KW-1185">Reference proteome</keyword>
<protein>
    <recommendedName>
        <fullName evidence="4">Transporter</fullName>
    </recommendedName>
</protein>
<keyword evidence="1" id="KW-1133">Transmembrane helix</keyword>
<name>A0A023D7H7_ACIMT</name>
<dbReference type="RefSeq" id="WP_042060767.1">
    <property type="nucleotide sequence ID" value="NZ_BAND01000103.1"/>
</dbReference>
<comment type="caution">
    <text evidence="2">The sequence shown here is derived from an EMBL/GenBank/DDBJ whole genome shotgun (WGS) entry which is preliminary data.</text>
</comment>
<dbReference type="Proteomes" id="UP000019760">
    <property type="component" value="Unassembled WGS sequence"/>
</dbReference>
<gene>
    <name evidence="2" type="ORF">Amme_104_040</name>
</gene>
<feature type="transmembrane region" description="Helical" evidence="1">
    <location>
        <begin position="44"/>
        <end position="61"/>
    </location>
</feature>
<keyword evidence="1" id="KW-0812">Transmembrane</keyword>
<evidence type="ECO:0000313" key="3">
    <source>
        <dbReference type="Proteomes" id="UP000019760"/>
    </source>
</evidence>
<feature type="transmembrane region" description="Helical" evidence="1">
    <location>
        <begin position="82"/>
        <end position="110"/>
    </location>
</feature>